<feature type="binding site" evidence="2">
    <location>
        <position position="110"/>
    </location>
    <ligand>
        <name>substrate</name>
    </ligand>
</feature>
<feature type="binding site" evidence="2">
    <location>
        <position position="59"/>
    </location>
    <ligand>
        <name>substrate</name>
    </ligand>
</feature>
<dbReference type="PIRSF" id="PIRSF014972">
    <property type="entry name" value="FlK"/>
    <property type="match status" value="1"/>
</dbReference>
<feature type="active site" evidence="1">
    <location>
        <position position="32"/>
    </location>
</feature>
<evidence type="ECO:0000256" key="1">
    <source>
        <dbReference type="PIRSR" id="PIRSR014972-1"/>
    </source>
</evidence>
<evidence type="ECO:0000313" key="5">
    <source>
        <dbReference type="Proteomes" id="UP001204579"/>
    </source>
</evidence>
<gene>
    <name evidence="4" type="ORF">NW209_06985</name>
</gene>
<dbReference type="EMBL" id="JANRHJ010000007">
    <property type="protein sequence ID" value="MCR8873755.1"/>
    <property type="molecule type" value="Genomic_DNA"/>
</dbReference>
<dbReference type="Proteomes" id="UP001204579">
    <property type="component" value="Unassembled WGS sequence"/>
</dbReference>
<dbReference type="RefSeq" id="WP_258335664.1">
    <property type="nucleotide sequence ID" value="NZ_JANRHJ010000007.1"/>
</dbReference>
<dbReference type="AlphaFoldDB" id="A0AAW5N6Y0"/>
<evidence type="ECO:0000259" key="3">
    <source>
        <dbReference type="Pfam" id="PF22636"/>
    </source>
</evidence>
<evidence type="ECO:0000256" key="2">
    <source>
        <dbReference type="PIRSR" id="PIRSR014972-2"/>
    </source>
</evidence>
<sequence>MEKGLSYTSKTIVNRNNTAIAMGSGDLEVFATPALVALMENAAKQAVENYLPEGSTTVGAQIQTSHIKPSALGEEVTATAVLEEVEGRKLTFRLKATDSQGIVGEGRHIRYIVDICRFMSKLK</sequence>
<keyword evidence="5" id="KW-1185">Reference proteome</keyword>
<dbReference type="InterPro" id="IPR025540">
    <property type="entry name" value="FlK"/>
</dbReference>
<dbReference type="PANTHER" id="PTHR36934">
    <property type="entry name" value="BLR0278 PROTEIN"/>
    <property type="match status" value="1"/>
</dbReference>
<feature type="active site" evidence="1">
    <location>
        <position position="40"/>
    </location>
</feature>
<dbReference type="Gene3D" id="3.10.129.10">
    <property type="entry name" value="Hotdog Thioesterase"/>
    <property type="match status" value="1"/>
</dbReference>
<protein>
    <submittedName>
        <fullName evidence="4">Thioesterase family protein</fullName>
    </submittedName>
</protein>
<evidence type="ECO:0000313" key="4">
    <source>
        <dbReference type="EMBL" id="MCR8873755.1"/>
    </source>
</evidence>
<dbReference type="InterPro" id="IPR029069">
    <property type="entry name" value="HotDog_dom_sf"/>
</dbReference>
<dbReference type="SUPFAM" id="SSF54637">
    <property type="entry name" value="Thioesterase/thiol ester dehydrase-isomerase"/>
    <property type="match status" value="1"/>
</dbReference>
<feature type="domain" description="Fluoroacetyl-CoA-specific thioesterase-like" evidence="3">
    <location>
        <begin position="13"/>
        <end position="114"/>
    </location>
</feature>
<feature type="active site" evidence="1">
    <location>
        <position position="66"/>
    </location>
</feature>
<dbReference type="Pfam" id="PF22636">
    <property type="entry name" value="FlK"/>
    <property type="match status" value="1"/>
</dbReference>
<comment type="caution">
    <text evidence="4">The sequence shown here is derived from an EMBL/GenBank/DDBJ whole genome shotgun (WGS) entry which is preliminary data.</text>
</comment>
<feature type="binding site" evidence="2">
    <location>
        <position position="59"/>
    </location>
    <ligand>
        <name>CoA</name>
        <dbReference type="ChEBI" id="CHEBI:57287"/>
    </ligand>
</feature>
<name>A0AAW5N6Y0_9BACT</name>
<reference evidence="4 5" key="1">
    <citation type="submission" date="2022-08" db="EMBL/GenBank/DDBJ databases">
        <authorList>
            <person name="Zeman M."/>
            <person name="Kubasova T."/>
        </authorList>
    </citation>
    <scope>NUCLEOTIDE SEQUENCE [LARGE SCALE GENOMIC DNA]</scope>
    <source>
        <strain evidence="4 5">ET62</strain>
    </source>
</reference>
<accession>A0AAW5N6Y0</accession>
<dbReference type="InterPro" id="IPR054485">
    <property type="entry name" value="FlK-like_dom"/>
</dbReference>
<proteinExistence type="predicted"/>
<organism evidence="4 5">
    <name type="scientific">Phocaeicola barnesiae</name>
    <dbReference type="NCBI Taxonomy" id="376804"/>
    <lineage>
        <taxon>Bacteria</taxon>
        <taxon>Pseudomonadati</taxon>
        <taxon>Bacteroidota</taxon>
        <taxon>Bacteroidia</taxon>
        <taxon>Bacteroidales</taxon>
        <taxon>Bacteroidaceae</taxon>
        <taxon>Phocaeicola</taxon>
    </lineage>
</organism>
<dbReference type="PANTHER" id="PTHR36934:SF1">
    <property type="entry name" value="THIOESTERASE DOMAIN-CONTAINING PROTEIN"/>
    <property type="match status" value="1"/>
</dbReference>